<protein>
    <submittedName>
        <fullName evidence="2">Uncharacterized protein</fullName>
    </submittedName>
</protein>
<reference evidence="2" key="1">
    <citation type="submission" date="2019-12" db="EMBL/GenBank/DDBJ databases">
        <title>Genome sequencing and annotation of Brassica cretica.</title>
        <authorList>
            <person name="Studholme D.J."/>
            <person name="Sarris P.F."/>
        </authorList>
    </citation>
    <scope>NUCLEOTIDE SEQUENCE</scope>
    <source>
        <strain evidence="2">PFS-102/07</strain>
        <tissue evidence="2">Leaf</tissue>
    </source>
</reference>
<dbReference type="EMBL" id="QGKY02000164">
    <property type="protein sequence ID" value="KAF2592148.1"/>
    <property type="molecule type" value="Genomic_DNA"/>
</dbReference>
<evidence type="ECO:0000256" key="1">
    <source>
        <dbReference type="SAM" id="MobiDB-lite"/>
    </source>
</evidence>
<organism evidence="2">
    <name type="scientific">Brassica cretica</name>
    <name type="common">Mustard</name>
    <dbReference type="NCBI Taxonomy" id="69181"/>
    <lineage>
        <taxon>Eukaryota</taxon>
        <taxon>Viridiplantae</taxon>
        <taxon>Streptophyta</taxon>
        <taxon>Embryophyta</taxon>
        <taxon>Tracheophyta</taxon>
        <taxon>Spermatophyta</taxon>
        <taxon>Magnoliopsida</taxon>
        <taxon>eudicotyledons</taxon>
        <taxon>Gunneridae</taxon>
        <taxon>Pentapetalae</taxon>
        <taxon>rosids</taxon>
        <taxon>malvids</taxon>
        <taxon>Brassicales</taxon>
        <taxon>Brassicaceae</taxon>
        <taxon>Brassiceae</taxon>
        <taxon>Brassica</taxon>
    </lineage>
</organism>
<dbReference type="AlphaFoldDB" id="A0A8S9KF81"/>
<feature type="compositionally biased region" description="Polar residues" evidence="1">
    <location>
        <begin position="117"/>
        <end position="128"/>
    </location>
</feature>
<feature type="region of interest" description="Disordered" evidence="1">
    <location>
        <begin position="117"/>
        <end position="142"/>
    </location>
</feature>
<sequence length="142" mass="16236">MQKRDETDQVQAEAAWERTRTSYPIDRAIRPSINTLHQQSIDNNNATSIDKCPIPNTTVKEQRREIQEVRCRFEGYDAEQPSRTTRRRINVLGIIAVCHCGEDYETEYSASIETHTATSIDSGQQKSTDIPHNESVDSRPDD</sequence>
<name>A0A8S9KF81_BRACR</name>
<proteinExistence type="predicted"/>
<accession>A0A8S9KF81</accession>
<gene>
    <name evidence="2" type="ORF">F2Q70_00043365</name>
</gene>
<comment type="caution">
    <text evidence="2">The sequence shown here is derived from an EMBL/GenBank/DDBJ whole genome shotgun (WGS) entry which is preliminary data.</text>
</comment>
<feature type="compositionally biased region" description="Basic and acidic residues" evidence="1">
    <location>
        <begin position="129"/>
        <end position="142"/>
    </location>
</feature>
<evidence type="ECO:0000313" key="2">
    <source>
        <dbReference type="EMBL" id="KAF2592148.1"/>
    </source>
</evidence>